<feature type="region of interest" description="Disordered" evidence="1">
    <location>
        <begin position="260"/>
        <end position="339"/>
    </location>
</feature>
<protein>
    <submittedName>
        <fullName evidence="2">Uncharacterized protein DUF222</fullName>
    </submittedName>
</protein>
<keyword evidence="3" id="KW-1185">Reference proteome</keyword>
<dbReference type="RefSeq" id="WP_132208942.1">
    <property type="nucleotide sequence ID" value="NZ_SLWN01000003.1"/>
</dbReference>
<dbReference type="Proteomes" id="UP000294508">
    <property type="component" value="Unassembled WGS sequence"/>
</dbReference>
<comment type="caution">
    <text evidence="2">The sequence shown here is derived from an EMBL/GenBank/DDBJ whole genome shotgun (WGS) entry which is preliminary data.</text>
</comment>
<reference evidence="2 3" key="1">
    <citation type="journal article" date="2015" name="Stand. Genomic Sci.">
        <title>Genomic Encyclopedia of Bacterial and Archaeal Type Strains, Phase III: the genomes of soil and plant-associated and newly described type strains.</title>
        <authorList>
            <person name="Whitman W.B."/>
            <person name="Woyke T."/>
            <person name="Klenk H.P."/>
            <person name="Zhou Y."/>
            <person name="Lilburn T.G."/>
            <person name="Beck B.J."/>
            <person name="De Vos P."/>
            <person name="Vandamme P."/>
            <person name="Eisen J.A."/>
            <person name="Garrity G."/>
            <person name="Hugenholtz P."/>
            <person name="Kyrpides N.C."/>
        </authorList>
    </citation>
    <scope>NUCLEOTIDE SEQUENCE [LARGE SCALE GENOMIC DNA]</scope>
    <source>
        <strain evidence="2 3">VKM Ac-2572</strain>
    </source>
</reference>
<evidence type="ECO:0000313" key="2">
    <source>
        <dbReference type="EMBL" id="TCO33491.1"/>
    </source>
</evidence>
<dbReference type="EMBL" id="SLWN01000003">
    <property type="protein sequence ID" value="TCO33491.1"/>
    <property type="molecule type" value="Genomic_DNA"/>
</dbReference>
<evidence type="ECO:0000313" key="3">
    <source>
        <dbReference type="Proteomes" id="UP000294508"/>
    </source>
</evidence>
<proteinExistence type="predicted"/>
<sequence>MFDGDLASLSTTDLLESAAEHRAEENRCAARRLEHAQIFADRHHPDLRPARPARRSCDGRERAIVLGGDGCPEIAEFAIAEFGLVVGISAAAAARYIGQALALRHRFPFTWAKVQSGEATPWRATRIADACLKLSEGAARYVDQRVAGLIDSITPYRLEKIVNAAKAHTDPDRARAEADAKARERGVFVGRTDEHGTKTVYIRAASGAVIRYNASITSIAEALMTLGDTRTLQHRRADAIEIMADPHYMIELLLQAHQHSLRHPTQDTTPTPTPTPDHRPEPPTPPAAAVGPNTGSSRADEGLLSDWVNACGEPGPDDEADRDAPHPSTSDLPDPLDIPFKDVVEPFDPGLRVDRGDGDVSAIFDPATGDAAAADAGAVDAEAQRALDARLAQIKHDAHTHPATGARANGAGGAAWRLRAGKTEIFVHLTDHTLATGTGVLRVEDLGPLLAGQLSELVGHGPYVVKPVIDLNDAVSVDAYEIPNRIRERAKLMYPVELFPYGTRETHPAMDLDHIEPYDPLGPPGQTSTGNLAPLGRFPHRVKTHGRGWNVRRLDRKTLEWRTPHGFTFHVDPTGTHQVPRTPDP</sequence>
<dbReference type="OrthoDB" id="3261064at2"/>
<accession>A0A4R2HQG6</accession>
<organism evidence="2 3">
    <name type="scientific">Kribbella steppae</name>
    <dbReference type="NCBI Taxonomy" id="2512223"/>
    <lineage>
        <taxon>Bacteria</taxon>
        <taxon>Bacillati</taxon>
        <taxon>Actinomycetota</taxon>
        <taxon>Actinomycetes</taxon>
        <taxon>Propionibacteriales</taxon>
        <taxon>Kribbellaceae</taxon>
        <taxon>Kribbella</taxon>
    </lineage>
</organism>
<name>A0A4R2HQG6_9ACTN</name>
<dbReference type="AlphaFoldDB" id="A0A4R2HQG6"/>
<evidence type="ECO:0000256" key="1">
    <source>
        <dbReference type="SAM" id="MobiDB-lite"/>
    </source>
</evidence>
<gene>
    <name evidence="2" type="ORF">EV652_103493</name>
</gene>